<dbReference type="SUPFAM" id="SSF53822">
    <property type="entry name" value="Periplasmic binding protein-like I"/>
    <property type="match status" value="1"/>
</dbReference>
<comment type="caution">
    <text evidence="3">The sequence shown here is derived from an EMBL/GenBank/DDBJ whole genome shotgun (WGS) entry which is preliminary data.</text>
</comment>
<dbReference type="Pfam" id="PF13458">
    <property type="entry name" value="Peripla_BP_6"/>
    <property type="match status" value="1"/>
</dbReference>
<protein>
    <submittedName>
        <fullName evidence="3">ABC transporter substrate-binding protein</fullName>
    </submittedName>
</protein>
<dbReference type="AlphaFoldDB" id="A0ABD6AER1"/>
<dbReference type="RefSeq" id="WP_276306420.1">
    <property type="nucleotide sequence ID" value="NZ_CP119993.1"/>
</dbReference>
<dbReference type="Gene3D" id="3.40.50.2300">
    <property type="match status" value="2"/>
</dbReference>
<evidence type="ECO:0000313" key="3">
    <source>
        <dbReference type="EMBL" id="MFC7318742.1"/>
    </source>
</evidence>
<dbReference type="EMBL" id="JBHTBF010000003">
    <property type="protein sequence ID" value="MFC7318742.1"/>
    <property type="molecule type" value="Genomic_DNA"/>
</dbReference>
<proteinExistence type="predicted"/>
<evidence type="ECO:0000256" key="1">
    <source>
        <dbReference type="ARBA" id="ARBA00022729"/>
    </source>
</evidence>
<dbReference type="PROSITE" id="PS51318">
    <property type="entry name" value="TAT"/>
    <property type="match status" value="1"/>
</dbReference>
<dbReference type="PROSITE" id="PS51257">
    <property type="entry name" value="PROKAR_LIPOPROTEIN"/>
    <property type="match status" value="1"/>
</dbReference>
<dbReference type="PANTHER" id="PTHR30483">
    <property type="entry name" value="LEUCINE-SPECIFIC-BINDING PROTEIN"/>
    <property type="match status" value="1"/>
</dbReference>
<keyword evidence="1" id="KW-0732">Signal</keyword>
<gene>
    <name evidence="3" type="ORF">ACFQPE_18355</name>
</gene>
<feature type="domain" description="Leucine-binding protein" evidence="2">
    <location>
        <begin position="40"/>
        <end position="390"/>
    </location>
</feature>
<dbReference type="GeneID" id="79317069"/>
<dbReference type="Proteomes" id="UP001596547">
    <property type="component" value="Unassembled WGS sequence"/>
</dbReference>
<dbReference type="InterPro" id="IPR051010">
    <property type="entry name" value="BCAA_transport"/>
</dbReference>
<evidence type="ECO:0000259" key="2">
    <source>
        <dbReference type="Pfam" id="PF13458"/>
    </source>
</evidence>
<dbReference type="InterPro" id="IPR028082">
    <property type="entry name" value="Peripla_BP_I"/>
</dbReference>
<sequence length="424" mass="45692">MTDRSRRSFLRRGSAALGTAALGGIAGCMDNVGLGGASGSVKLGAINPLSGPASFFGELATETQSAWAERVNEGGGIQVGDEQRQVDIVEYDDQSQNSEARSAAQRLVTADGVSAILSSWRSTGAIAISSIVNENQVPTFTHGFTPEVNTPDTYVLRLTVSTIMDAYPALTYISESNDIENIGVIAEEGDWGDDTLDLMRWWFRESDHAGDFKNLGRFSFDQQDFSSFITRIKRELNNGNIDALYVQTWASAMERFLIQANRNNLNEALPIFTGLGGADYNNIGNVGAGMANVHALGLYTRLDYRDVPAIEETLSQESLDQFDAYRELGAPEHPTAYNVYADAQATQFALEQAGSTDGQALRDALVGNELTTILGTVSMNDRGQPAIPGALIRFGADGDSATVDEVVWADQIPPLTSIPPEEDI</sequence>
<accession>A0ABD6AER1</accession>
<dbReference type="InterPro" id="IPR028081">
    <property type="entry name" value="Leu-bd"/>
</dbReference>
<evidence type="ECO:0000313" key="4">
    <source>
        <dbReference type="Proteomes" id="UP001596547"/>
    </source>
</evidence>
<dbReference type="InterPro" id="IPR006311">
    <property type="entry name" value="TAT_signal"/>
</dbReference>
<name>A0ABD6AER1_9EURY</name>
<reference evidence="3 4" key="1">
    <citation type="journal article" date="2019" name="Int. J. Syst. Evol. Microbiol.">
        <title>The Global Catalogue of Microorganisms (GCM) 10K type strain sequencing project: providing services to taxonomists for standard genome sequencing and annotation.</title>
        <authorList>
            <consortium name="The Broad Institute Genomics Platform"/>
            <consortium name="The Broad Institute Genome Sequencing Center for Infectious Disease"/>
            <person name="Wu L."/>
            <person name="Ma J."/>
        </authorList>
    </citation>
    <scope>NUCLEOTIDE SEQUENCE [LARGE SCALE GENOMIC DNA]</scope>
    <source>
        <strain evidence="3 4">PSR21</strain>
    </source>
</reference>
<keyword evidence="4" id="KW-1185">Reference proteome</keyword>
<organism evidence="3 4">
    <name type="scientific">Halomarina halobia</name>
    <dbReference type="NCBI Taxonomy" id="3033386"/>
    <lineage>
        <taxon>Archaea</taxon>
        <taxon>Methanobacteriati</taxon>
        <taxon>Methanobacteriota</taxon>
        <taxon>Stenosarchaea group</taxon>
        <taxon>Halobacteria</taxon>
        <taxon>Halobacteriales</taxon>
        <taxon>Natronomonadaceae</taxon>
        <taxon>Halomarina</taxon>
    </lineage>
</organism>
<dbReference type="PANTHER" id="PTHR30483:SF37">
    <property type="entry name" value="ABC TRANSPORTER SUBSTRATE-BINDING PROTEIN"/>
    <property type="match status" value="1"/>
</dbReference>